<dbReference type="GO" id="GO:0055085">
    <property type="term" value="P:transmembrane transport"/>
    <property type="evidence" value="ECO:0007669"/>
    <property type="project" value="InterPro"/>
</dbReference>
<accession>A0A0D6MJ95</accession>
<dbReference type="InterPro" id="IPR051045">
    <property type="entry name" value="TonB-dependent_transducer"/>
</dbReference>
<evidence type="ECO:0000313" key="3">
    <source>
        <dbReference type="EMBL" id="GAN53729.1"/>
    </source>
</evidence>
<dbReference type="OrthoDB" id="7280791at2"/>
<evidence type="ECO:0000256" key="1">
    <source>
        <dbReference type="SAM" id="SignalP"/>
    </source>
</evidence>
<comment type="caution">
    <text evidence="3">The sequence shown here is derived from an EMBL/GenBank/DDBJ whole genome shotgun (WGS) entry which is preliminary data.</text>
</comment>
<keyword evidence="1" id="KW-0732">Signal</keyword>
<gene>
    <name evidence="3" type="ORF">Tasa_010_276</name>
</gene>
<dbReference type="RefSeq" id="WP_048847890.1">
    <property type="nucleotide sequence ID" value="NZ_BALE01000010.1"/>
</dbReference>
<evidence type="ECO:0000259" key="2">
    <source>
        <dbReference type="Pfam" id="PF03544"/>
    </source>
</evidence>
<dbReference type="AlphaFoldDB" id="A0A0D6MJ95"/>
<evidence type="ECO:0000313" key="4">
    <source>
        <dbReference type="Proteomes" id="UP000032679"/>
    </source>
</evidence>
<organism evidence="3 4">
    <name type="scientific">Tanticharoenia sakaeratensis NBRC 103193</name>
    <dbReference type="NCBI Taxonomy" id="1231623"/>
    <lineage>
        <taxon>Bacteria</taxon>
        <taxon>Pseudomonadati</taxon>
        <taxon>Pseudomonadota</taxon>
        <taxon>Alphaproteobacteria</taxon>
        <taxon>Acetobacterales</taxon>
        <taxon>Acetobacteraceae</taxon>
        <taxon>Tanticharoenia</taxon>
    </lineage>
</organism>
<dbReference type="PANTHER" id="PTHR33446:SF2">
    <property type="entry name" value="PROTEIN TONB"/>
    <property type="match status" value="1"/>
</dbReference>
<feature type="domain" description="TonB C-terminal" evidence="2">
    <location>
        <begin position="40"/>
        <end position="114"/>
    </location>
</feature>
<protein>
    <recommendedName>
        <fullName evidence="2">TonB C-terminal domain-containing protein</fullName>
    </recommendedName>
</protein>
<dbReference type="EMBL" id="BALE01000010">
    <property type="protein sequence ID" value="GAN53729.1"/>
    <property type="molecule type" value="Genomic_DNA"/>
</dbReference>
<feature type="signal peptide" evidence="1">
    <location>
        <begin position="1"/>
        <end position="19"/>
    </location>
</feature>
<dbReference type="Pfam" id="PF03544">
    <property type="entry name" value="TonB_C"/>
    <property type="match status" value="2"/>
</dbReference>
<dbReference type="GO" id="GO:0031992">
    <property type="term" value="F:energy transducer activity"/>
    <property type="evidence" value="ECO:0007669"/>
    <property type="project" value="TreeGrafter"/>
</dbReference>
<proteinExistence type="predicted"/>
<reference evidence="3 4" key="1">
    <citation type="submission" date="2012-10" db="EMBL/GenBank/DDBJ databases">
        <title>Genome sequencing of Tanticharoenia sakaeratensis NBRC 103193.</title>
        <authorList>
            <person name="Azuma Y."/>
            <person name="Hadano H."/>
            <person name="Hirakawa H."/>
            <person name="Matsushita K."/>
        </authorList>
    </citation>
    <scope>NUCLEOTIDE SEQUENCE [LARGE SCALE GENOMIC DNA]</scope>
    <source>
        <strain evidence="3 4">NBRC 103193</strain>
    </source>
</reference>
<dbReference type="SUPFAM" id="SSF74653">
    <property type="entry name" value="TolA/TonB C-terminal domain"/>
    <property type="match status" value="2"/>
</dbReference>
<name>A0A0D6MJ95_9PROT</name>
<dbReference type="Gene3D" id="3.30.1150.10">
    <property type="match status" value="2"/>
</dbReference>
<dbReference type="PANTHER" id="PTHR33446">
    <property type="entry name" value="PROTEIN TONB-RELATED"/>
    <property type="match status" value="1"/>
</dbReference>
<feature type="domain" description="TonB C-terminal" evidence="2">
    <location>
        <begin position="134"/>
        <end position="208"/>
    </location>
</feature>
<sequence length="219" mass="24103">MYRALWLLPFCWMLGVAQAHDDDSNDDIARIDHARSHTVPYPPAALERRQEGVGSVECDIAAEGRATRCAPAGASDPVFVQPALLYASEARYLPSLEDGVAKPSHRTIRVVFRLTPVQKRIDLPLFDHWHSHRLVYPKAAIDRDARGSIEAHCTIDVQGVPHDCVATGSDSDLDAAVLTYLNGARYYPAMQNEQPVSATYSAHFSFALANSTRDDGFGN</sequence>
<dbReference type="GO" id="GO:0098797">
    <property type="term" value="C:plasma membrane protein complex"/>
    <property type="evidence" value="ECO:0007669"/>
    <property type="project" value="TreeGrafter"/>
</dbReference>
<feature type="chain" id="PRO_5002308066" description="TonB C-terminal domain-containing protein" evidence="1">
    <location>
        <begin position="20"/>
        <end position="219"/>
    </location>
</feature>
<dbReference type="STRING" id="1231623.Tasa_010_276"/>
<dbReference type="InterPro" id="IPR037682">
    <property type="entry name" value="TonB_C"/>
</dbReference>
<keyword evidence="4" id="KW-1185">Reference proteome</keyword>
<dbReference type="Proteomes" id="UP000032679">
    <property type="component" value="Unassembled WGS sequence"/>
</dbReference>